<feature type="region of interest" description="Disordered" evidence="1">
    <location>
        <begin position="161"/>
        <end position="298"/>
    </location>
</feature>
<feature type="compositionally biased region" description="Polar residues" evidence="1">
    <location>
        <begin position="246"/>
        <end position="259"/>
    </location>
</feature>
<sequence length="298" mass="32903">MQLRLLHLFQRNGKHVCKGLTPYGECGLFAHWDKSREARDFDTLPNPLPQGLIWEPLHPYGSALRWLNDRVPGFVKALFESVLRATHHPGDQGCAMAKIWQFDRTTISGGAVPPRRAGAPNQWEFLVNVEAQTESQGIVTNEAGVQCDSLPVDLELPAVPEELDQPAKANNIPVAQERMEVEGDPVRELEVTPTIEGQDLDSPQPEGNTGPEASEPSEEAQDLTKQPSSWAELMESEDSSPAVLRSLQTPEDLTHAPSTSDDRPEVAQPDESAAQPARCQATGSEANKARRERRKRML</sequence>
<name>A0A6V7JIA2_9HYME</name>
<dbReference type="AlphaFoldDB" id="A0A6V7JIA2"/>
<reference evidence="2" key="1">
    <citation type="submission" date="2020-07" db="EMBL/GenBank/DDBJ databases">
        <authorList>
            <person name="Ferguson B K."/>
        </authorList>
    </citation>
    <scope>NUCLEOTIDE SEQUENCE</scope>
    <source>
        <strain evidence="2">L06</strain>
    </source>
</reference>
<protein>
    <submittedName>
        <fullName evidence="2">Uncharacterized protein</fullName>
    </submittedName>
</protein>
<gene>
    <name evidence="2" type="ORF">BBRV_LOCUS52229</name>
</gene>
<feature type="compositionally biased region" description="Basic and acidic residues" evidence="1">
    <location>
        <begin position="177"/>
        <end position="190"/>
    </location>
</feature>
<proteinExistence type="predicted"/>
<organism evidence="2">
    <name type="scientific">Bracon brevicornis</name>
    <dbReference type="NCBI Taxonomy" id="1563983"/>
    <lineage>
        <taxon>Eukaryota</taxon>
        <taxon>Metazoa</taxon>
        <taxon>Ecdysozoa</taxon>
        <taxon>Arthropoda</taxon>
        <taxon>Hexapoda</taxon>
        <taxon>Insecta</taxon>
        <taxon>Pterygota</taxon>
        <taxon>Neoptera</taxon>
        <taxon>Endopterygota</taxon>
        <taxon>Hymenoptera</taxon>
        <taxon>Apocrita</taxon>
        <taxon>Ichneumonoidea</taxon>
        <taxon>Braconidae</taxon>
        <taxon>Braconinae</taxon>
        <taxon>Bracon</taxon>
    </lineage>
</organism>
<accession>A0A6V7JIA2</accession>
<dbReference type="EMBL" id="CADCXW020000016">
    <property type="protein sequence ID" value="CAD1551242.1"/>
    <property type="molecule type" value="Genomic_DNA"/>
</dbReference>
<evidence type="ECO:0000256" key="1">
    <source>
        <dbReference type="SAM" id="MobiDB-lite"/>
    </source>
</evidence>
<evidence type="ECO:0000313" key="2">
    <source>
        <dbReference type="EMBL" id="CAD1551242.1"/>
    </source>
</evidence>